<dbReference type="InterPro" id="IPR010982">
    <property type="entry name" value="Lambda_DNA-bd_dom_sf"/>
</dbReference>
<feature type="domain" description="HTH cro/C1-type" evidence="2">
    <location>
        <begin position="21"/>
        <end position="74"/>
    </location>
</feature>
<dbReference type="PROSITE" id="PS50943">
    <property type="entry name" value="HTH_CROC1"/>
    <property type="match status" value="1"/>
</dbReference>
<dbReference type="Pfam" id="PF13560">
    <property type="entry name" value="HTH_31"/>
    <property type="match status" value="1"/>
</dbReference>
<organism evidence="3 4">
    <name type="scientific">Actinomadura graeca</name>
    <dbReference type="NCBI Taxonomy" id="2750812"/>
    <lineage>
        <taxon>Bacteria</taxon>
        <taxon>Bacillati</taxon>
        <taxon>Actinomycetota</taxon>
        <taxon>Actinomycetes</taxon>
        <taxon>Streptosporangiales</taxon>
        <taxon>Thermomonosporaceae</taxon>
        <taxon>Actinomadura</taxon>
    </lineage>
</organism>
<proteinExistence type="predicted"/>
<reference evidence="3" key="1">
    <citation type="submission" date="2020-07" db="EMBL/GenBank/DDBJ databases">
        <authorList>
            <person name="Tarantini F.S."/>
            <person name="Hong K.W."/>
            <person name="Chan K.G."/>
        </authorList>
    </citation>
    <scope>NUCLEOTIDE SEQUENCE</scope>
    <source>
        <strain evidence="3">32-07</strain>
    </source>
</reference>
<sequence length="113" mass="12561">MTGEPDAYTRDPLVRTFGTVLRGYREAAGLSRPQLAEALGCTYAWIEKMETGTKPSVASAIDLDTYFKIPTRPFQKLAEEIEQMGRRPASRPASPNSSRRKPKRCRSAGSNLK</sequence>
<dbReference type="CDD" id="cd00093">
    <property type="entry name" value="HTH_XRE"/>
    <property type="match status" value="1"/>
</dbReference>
<dbReference type="SMART" id="SM00530">
    <property type="entry name" value="HTH_XRE"/>
    <property type="match status" value="1"/>
</dbReference>
<dbReference type="Proteomes" id="UP001049518">
    <property type="component" value="Chromosome"/>
</dbReference>
<name>A0ABX8QTG8_9ACTN</name>
<dbReference type="EMBL" id="CP059572">
    <property type="protein sequence ID" value="QXJ22120.1"/>
    <property type="molecule type" value="Genomic_DNA"/>
</dbReference>
<evidence type="ECO:0000313" key="4">
    <source>
        <dbReference type="Proteomes" id="UP001049518"/>
    </source>
</evidence>
<protein>
    <submittedName>
        <fullName evidence="3">Helix-turn-helix domain-containing protein</fullName>
    </submittedName>
</protein>
<keyword evidence="4" id="KW-1185">Reference proteome</keyword>
<evidence type="ECO:0000259" key="2">
    <source>
        <dbReference type="PROSITE" id="PS50943"/>
    </source>
</evidence>
<gene>
    <name evidence="3" type="ORF">AGRA3207_003067</name>
</gene>
<accession>A0ABX8QTG8</accession>
<dbReference type="SUPFAM" id="SSF47413">
    <property type="entry name" value="lambda repressor-like DNA-binding domains"/>
    <property type="match status" value="1"/>
</dbReference>
<evidence type="ECO:0000256" key="1">
    <source>
        <dbReference type="SAM" id="MobiDB-lite"/>
    </source>
</evidence>
<feature type="compositionally biased region" description="Low complexity" evidence="1">
    <location>
        <begin position="86"/>
        <end position="97"/>
    </location>
</feature>
<feature type="region of interest" description="Disordered" evidence="1">
    <location>
        <begin position="78"/>
        <end position="113"/>
    </location>
</feature>
<dbReference type="InterPro" id="IPR001387">
    <property type="entry name" value="Cro/C1-type_HTH"/>
</dbReference>
<dbReference type="RefSeq" id="WP_231335314.1">
    <property type="nucleotide sequence ID" value="NZ_CP059572.1"/>
</dbReference>
<dbReference type="Gene3D" id="1.10.260.40">
    <property type="entry name" value="lambda repressor-like DNA-binding domains"/>
    <property type="match status" value="1"/>
</dbReference>
<evidence type="ECO:0000313" key="3">
    <source>
        <dbReference type="EMBL" id="QXJ22120.1"/>
    </source>
</evidence>